<dbReference type="Proteomes" id="UP000885826">
    <property type="component" value="Unassembled WGS sequence"/>
</dbReference>
<organism evidence="1 2">
    <name type="scientific">candidate division WOR-3 bacterium</name>
    <dbReference type="NCBI Taxonomy" id="2052148"/>
    <lineage>
        <taxon>Bacteria</taxon>
        <taxon>Bacteria division WOR-3</taxon>
    </lineage>
</organism>
<reference evidence="1" key="1">
    <citation type="journal article" date="2020" name="mSystems">
        <title>Genome- and Community-Level Interaction Insights into Carbon Utilization and Element Cycling Functions of Hydrothermarchaeota in Hydrothermal Sediment.</title>
        <authorList>
            <person name="Zhou Z."/>
            <person name="Liu Y."/>
            <person name="Xu W."/>
            <person name="Pan J."/>
            <person name="Luo Z.H."/>
            <person name="Li M."/>
        </authorList>
    </citation>
    <scope>NUCLEOTIDE SEQUENCE</scope>
    <source>
        <strain evidence="1">HyVt-388</strain>
    </source>
</reference>
<name>A0A9C9EKG4_UNCW3</name>
<dbReference type="InterPro" id="IPR036278">
    <property type="entry name" value="Sialidase_sf"/>
</dbReference>
<dbReference type="SUPFAM" id="SSF50939">
    <property type="entry name" value="Sialidases"/>
    <property type="match status" value="1"/>
</dbReference>
<evidence type="ECO:0000313" key="2">
    <source>
        <dbReference type="Proteomes" id="UP000885826"/>
    </source>
</evidence>
<comment type="caution">
    <text evidence="1">The sequence shown here is derived from an EMBL/GenBank/DDBJ whole genome shotgun (WGS) entry which is preliminary data.</text>
</comment>
<proteinExistence type="predicted"/>
<dbReference type="InterPro" id="IPR015943">
    <property type="entry name" value="WD40/YVTN_repeat-like_dom_sf"/>
</dbReference>
<evidence type="ECO:0000313" key="1">
    <source>
        <dbReference type="EMBL" id="HEC77507.1"/>
    </source>
</evidence>
<dbReference type="CDD" id="cd15482">
    <property type="entry name" value="Sialidase_non-viral"/>
    <property type="match status" value="1"/>
</dbReference>
<evidence type="ECO:0008006" key="3">
    <source>
        <dbReference type="Google" id="ProtNLM"/>
    </source>
</evidence>
<sequence>MLIKRGLVIITLLITAGVAVTPRKASLEPCARIVGDEPITHTSVTPYLGGRGPGDQIGTTAYEYQANGSFGQRIMVDDYGQAHINWMWQDYPGQTMRYCAWNARFTDGSYYGETQACPSYTGYVQLDVTRDANPDNQRTVIVYHEFGAPNYLSWLDIDGGNVWGTWPNNPTTINQNYYVWPYVCAASNGNIVMATGDYNADALHLFVTTDEGASWTAITDIDSCACLSQFLRASHNSDKVVFVYTSFITDSIAGGQLDNDVYYMLSTDGGATWGSRINITNYQPSDTVRAYCNVNAIFDDSDNLHIVWAGRKVDAGGYYEASKIFHWDEVSGNITVVNSPSTYYSEPGGWWIATATSPSPGAWRMPADQPQLVCDANDGTL</sequence>
<feature type="non-terminal residue" evidence="1">
    <location>
        <position position="381"/>
    </location>
</feature>
<dbReference type="EMBL" id="DRIG01000001">
    <property type="protein sequence ID" value="HEC77507.1"/>
    <property type="molecule type" value="Genomic_DNA"/>
</dbReference>
<dbReference type="Gene3D" id="2.130.10.10">
    <property type="entry name" value="YVTN repeat-like/Quinoprotein amine dehydrogenase"/>
    <property type="match status" value="1"/>
</dbReference>
<accession>A0A9C9EKG4</accession>
<dbReference type="AlphaFoldDB" id="A0A9C9EKG4"/>
<gene>
    <name evidence="1" type="ORF">ENI34_00005</name>
</gene>
<protein>
    <recommendedName>
        <fullName evidence="3">Exo-alpha-sialidase</fullName>
    </recommendedName>
</protein>